<evidence type="ECO:0000256" key="1">
    <source>
        <dbReference type="ARBA" id="ARBA00008857"/>
    </source>
</evidence>
<dbReference type="RefSeq" id="WP_043775072.1">
    <property type="nucleotide sequence ID" value="NZ_JAME01000064.1"/>
</dbReference>
<evidence type="ECO:0000256" key="3">
    <source>
        <dbReference type="ARBA" id="ARBA00023125"/>
    </source>
</evidence>
<dbReference type="InterPro" id="IPR002104">
    <property type="entry name" value="Integrase_catalytic"/>
</dbReference>
<dbReference type="GO" id="GO:0003677">
    <property type="term" value="F:DNA binding"/>
    <property type="evidence" value="ECO:0007669"/>
    <property type="project" value="UniProtKB-KW"/>
</dbReference>
<dbReference type="OrthoDB" id="7510934at2"/>
<dbReference type="SUPFAM" id="SSF56349">
    <property type="entry name" value="DNA breaking-rejoining enzymes"/>
    <property type="match status" value="1"/>
</dbReference>
<dbReference type="InterPro" id="IPR010998">
    <property type="entry name" value="Integrase_recombinase_N"/>
</dbReference>
<comment type="similarity">
    <text evidence="1">Belongs to the 'phage' integrase family.</text>
</comment>
<dbReference type="InterPro" id="IPR050090">
    <property type="entry name" value="Tyrosine_recombinase_XerCD"/>
</dbReference>
<proteinExistence type="inferred from homology"/>
<dbReference type="Pfam" id="PF00589">
    <property type="entry name" value="Phage_integrase"/>
    <property type="match status" value="1"/>
</dbReference>
<keyword evidence="3" id="KW-0238">DNA-binding</keyword>
<dbReference type="Gene3D" id="1.10.443.10">
    <property type="entry name" value="Intergrase catalytic core"/>
    <property type="match status" value="1"/>
</dbReference>
<dbReference type="PANTHER" id="PTHR30349">
    <property type="entry name" value="PHAGE INTEGRASE-RELATED"/>
    <property type="match status" value="1"/>
</dbReference>
<dbReference type="Gene3D" id="1.10.150.130">
    <property type="match status" value="1"/>
</dbReference>
<evidence type="ECO:0000259" key="5">
    <source>
        <dbReference type="Pfam" id="PF00589"/>
    </source>
</evidence>
<dbReference type="PANTHER" id="PTHR30349:SF64">
    <property type="entry name" value="PROPHAGE INTEGRASE INTD-RELATED"/>
    <property type="match status" value="1"/>
</dbReference>
<evidence type="ECO:0000313" key="7">
    <source>
        <dbReference type="Proteomes" id="UP000023430"/>
    </source>
</evidence>
<dbReference type="STRING" id="1449351.RISW2_20710"/>
<reference evidence="6 7" key="1">
    <citation type="submission" date="2014-01" db="EMBL/GenBank/DDBJ databases">
        <title>Roseivivax isoporae LMG 25204 Genome Sequencing.</title>
        <authorList>
            <person name="Lai Q."/>
            <person name="Li G."/>
            <person name="Shao Z."/>
        </authorList>
    </citation>
    <scope>NUCLEOTIDE SEQUENCE [LARGE SCALE GENOMIC DNA]</scope>
    <source>
        <strain evidence="6 7">LMG 25204</strain>
    </source>
</reference>
<dbReference type="eggNOG" id="COG0582">
    <property type="taxonomic scope" value="Bacteria"/>
</dbReference>
<sequence length="378" mass="43011">MAGDVRLEQYVQRKVARGREYFYFRLVRDGVEVRHPLPHPFSAEYRAAYDAVHREVFGTTPGEFDSPTSVARLVRDHTDSERYRKLPRKSRHGRDAALDLMRDRWGRFEAGDIRTKHVQALYDSLSERPATANRTLDHISAVFGWGKPRGFIDENPCRGVERMQGEGSYEPWPDEALSTLIQKGKPHIVKVALTALYTGQRREDVIARLCDAAIVDGVWYLTQGKGKNELPVPLHPVVLAIIETERAARRKAGIVDPRRPLLTSSRGDPWTANGFGASWRTELIRLQLRPKRKEMMAEGDFVATFHGLRTTNATNIATAVARNPELFGGIQRVKSMLGHLSESMSKHYARRAEVEHMNAESLLLLPEFGQRPEWIRKT</sequence>
<comment type="caution">
    <text evidence="6">The sequence shown here is derived from an EMBL/GenBank/DDBJ whole genome shotgun (WGS) entry which is preliminary data.</text>
</comment>
<organism evidence="6 7">
    <name type="scientific">Roseivivax isoporae LMG 25204</name>
    <dbReference type="NCBI Taxonomy" id="1449351"/>
    <lineage>
        <taxon>Bacteria</taxon>
        <taxon>Pseudomonadati</taxon>
        <taxon>Pseudomonadota</taxon>
        <taxon>Alphaproteobacteria</taxon>
        <taxon>Rhodobacterales</taxon>
        <taxon>Roseobacteraceae</taxon>
        <taxon>Roseivivax</taxon>
    </lineage>
</organism>
<evidence type="ECO:0000256" key="2">
    <source>
        <dbReference type="ARBA" id="ARBA00022908"/>
    </source>
</evidence>
<dbReference type="AlphaFoldDB" id="X7F1P5"/>
<keyword evidence="4" id="KW-0233">DNA recombination</keyword>
<keyword evidence="7" id="KW-1185">Reference proteome</keyword>
<dbReference type="InterPro" id="IPR013762">
    <property type="entry name" value="Integrase-like_cat_sf"/>
</dbReference>
<dbReference type="Proteomes" id="UP000023430">
    <property type="component" value="Unassembled WGS sequence"/>
</dbReference>
<gene>
    <name evidence="6" type="ORF">RISW2_20710</name>
</gene>
<dbReference type="GO" id="GO:0006310">
    <property type="term" value="P:DNA recombination"/>
    <property type="evidence" value="ECO:0007669"/>
    <property type="project" value="UniProtKB-KW"/>
</dbReference>
<keyword evidence="2" id="KW-0229">DNA integration</keyword>
<feature type="domain" description="Tyr recombinase" evidence="5">
    <location>
        <begin position="193"/>
        <end position="352"/>
    </location>
</feature>
<dbReference type="EMBL" id="JAME01000064">
    <property type="protein sequence ID" value="ETX26700.1"/>
    <property type="molecule type" value="Genomic_DNA"/>
</dbReference>
<evidence type="ECO:0000256" key="4">
    <source>
        <dbReference type="ARBA" id="ARBA00023172"/>
    </source>
</evidence>
<name>X7F1P5_9RHOB</name>
<protein>
    <recommendedName>
        <fullName evidence="5">Tyr recombinase domain-containing protein</fullName>
    </recommendedName>
</protein>
<evidence type="ECO:0000313" key="6">
    <source>
        <dbReference type="EMBL" id="ETX26700.1"/>
    </source>
</evidence>
<dbReference type="GO" id="GO:0015074">
    <property type="term" value="P:DNA integration"/>
    <property type="evidence" value="ECO:0007669"/>
    <property type="project" value="UniProtKB-KW"/>
</dbReference>
<dbReference type="InterPro" id="IPR011010">
    <property type="entry name" value="DNA_brk_join_enz"/>
</dbReference>
<accession>X7F1P5</accession>